<keyword evidence="5 7" id="KW-1133">Transmembrane helix</keyword>
<evidence type="ECO:0000259" key="9">
    <source>
        <dbReference type="Pfam" id="PF20730"/>
    </source>
</evidence>
<evidence type="ECO:0000256" key="1">
    <source>
        <dbReference type="ARBA" id="ARBA00004651"/>
    </source>
</evidence>
<dbReference type="InterPro" id="IPR007353">
    <property type="entry name" value="DUF421"/>
</dbReference>
<evidence type="ECO:0000256" key="3">
    <source>
        <dbReference type="ARBA" id="ARBA00022475"/>
    </source>
</evidence>
<gene>
    <name evidence="10" type="ORF">DN757_24880</name>
</gene>
<evidence type="ECO:0000256" key="5">
    <source>
        <dbReference type="ARBA" id="ARBA00022989"/>
    </source>
</evidence>
<evidence type="ECO:0000256" key="2">
    <source>
        <dbReference type="ARBA" id="ARBA00006448"/>
    </source>
</evidence>
<keyword evidence="4 7" id="KW-0812">Transmembrane</keyword>
<evidence type="ECO:0000256" key="4">
    <source>
        <dbReference type="ARBA" id="ARBA00022692"/>
    </source>
</evidence>
<feature type="transmembrane region" description="Helical" evidence="7">
    <location>
        <begin position="59"/>
        <end position="77"/>
    </location>
</feature>
<dbReference type="Gene3D" id="3.30.240.20">
    <property type="entry name" value="bsu07140 like domains"/>
    <property type="match status" value="2"/>
</dbReference>
<feature type="domain" description="YetF C-terminal" evidence="8">
    <location>
        <begin position="82"/>
        <end position="212"/>
    </location>
</feature>
<feature type="transmembrane region" description="Helical" evidence="7">
    <location>
        <begin position="35"/>
        <end position="53"/>
    </location>
</feature>
<sequence>MYDHFIILIRSISAFLLLLVIARILGKQTLSNMNFHDFVTAVIMGAIAANLAFNEKMEVIHLIISLVVFTGTSYLLSKLNLRSRKIRLLAEGSPTVLIEGGKILEHNLSKNKMTMDSLNQALRQKEVFDINEVEYALLEVNGQISVMKKKQFRTVTMQDIHKKDKTKEQMPIEIIMDGQLLKDNMSLSQVSQDQLTKQLKSHQKQISDVFYAVIGSNGKLYIDYYKDQLKHPVDVE</sequence>
<evidence type="ECO:0000256" key="7">
    <source>
        <dbReference type="SAM" id="Phobius"/>
    </source>
</evidence>
<dbReference type="Proteomes" id="UP000249204">
    <property type="component" value="Unassembled WGS sequence"/>
</dbReference>
<name>A0A2W6NBC9_9BACL</name>
<comment type="subcellular location">
    <subcellularLocation>
        <location evidence="1">Cell membrane</location>
        <topology evidence="1">Multi-pass membrane protein</topology>
    </subcellularLocation>
</comment>
<dbReference type="InterPro" id="IPR048454">
    <property type="entry name" value="YetF_N"/>
</dbReference>
<dbReference type="AlphaFoldDB" id="A0A2W6NBC9"/>
<feature type="transmembrane region" description="Helical" evidence="7">
    <location>
        <begin position="6"/>
        <end position="26"/>
    </location>
</feature>
<dbReference type="Pfam" id="PF20730">
    <property type="entry name" value="YetF_N"/>
    <property type="match status" value="1"/>
</dbReference>
<comment type="caution">
    <text evidence="10">The sequence shown here is derived from an EMBL/GenBank/DDBJ whole genome shotgun (WGS) entry which is preliminary data.</text>
</comment>
<keyword evidence="3" id="KW-1003">Cell membrane</keyword>
<dbReference type="GO" id="GO:0005886">
    <property type="term" value="C:plasma membrane"/>
    <property type="evidence" value="ECO:0007669"/>
    <property type="project" value="UniProtKB-SubCell"/>
</dbReference>
<reference evidence="10 11" key="1">
    <citation type="submission" date="2018-06" db="EMBL/GenBank/DDBJ databases">
        <title>Isolation of heavy metals resistant Paenibacillus silvae NC2 from Gold-Copper mine in ZiJin, China.</title>
        <authorList>
            <person name="Xu J."/>
            <person name="Mazhar H.S."/>
            <person name="Rensing C."/>
        </authorList>
    </citation>
    <scope>NUCLEOTIDE SEQUENCE [LARGE SCALE GENOMIC DNA]</scope>
    <source>
        <strain evidence="10 11">NC2</strain>
    </source>
</reference>
<dbReference type="InterPro" id="IPR023090">
    <property type="entry name" value="UPF0702_alpha/beta_dom_sf"/>
</dbReference>
<dbReference type="PANTHER" id="PTHR34582">
    <property type="entry name" value="UPF0702 TRANSMEMBRANE PROTEIN YCAP"/>
    <property type="match status" value="1"/>
</dbReference>
<feature type="domain" description="YetF-like N-terminal transmembrane" evidence="9">
    <location>
        <begin position="7"/>
        <end position="76"/>
    </location>
</feature>
<evidence type="ECO:0000313" key="10">
    <source>
        <dbReference type="EMBL" id="PZT52919.1"/>
    </source>
</evidence>
<evidence type="ECO:0000313" key="11">
    <source>
        <dbReference type="Proteomes" id="UP000249204"/>
    </source>
</evidence>
<dbReference type="EMBL" id="QKWW01000085">
    <property type="protein sequence ID" value="PZT52919.1"/>
    <property type="molecule type" value="Genomic_DNA"/>
</dbReference>
<keyword evidence="6 7" id="KW-0472">Membrane</keyword>
<evidence type="ECO:0000256" key="6">
    <source>
        <dbReference type="ARBA" id="ARBA00023136"/>
    </source>
</evidence>
<proteinExistence type="inferred from homology"/>
<organism evidence="10 11">
    <name type="scientific">Paenibacillus silvae</name>
    <dbReference type="NCBI Taxonomy" id="1325358"/>
    <lineage>
        <taxon>Bacteria</taxon>
        <taxon>Bacillati</taxon>
        <taxon>Bacillota</taxon>
        <taxon>Bacilli</taxon>
        <taxon>Bacillales</taxon>
        <taxon>Paenibacillaceae</taxon>
        <taxon>Paenibacillus</taxon>
    </lineage>
</organism>
<dbReference type="Pfam" id="PF04239">
    <property type="entry name" value="DUF421"/>
    <property type="match status" value="1"/>
</dbReference>
<evidence type="ECO:0008006" key="12">
    <source>
        <dbReference type="Google" id="ProtNLM"/>
    </source>
</evidence>
<comment type="similarity">
    <text evidence="2">Belongs to the UPF0702 family.</text>
</comment>
<dbReference type="PANTHER" id="PTHR34582:SF7">
    <property type="entry name" value="UPF0702 TRANSMEMBRANE PROTEIN YDFS"/>
    <property type="match status" value="1"/>
</dbReference>
<protein>
    <recommendedName>
        <fullName evidence="12">DUF421 domain-containing protein</fullName>
    </recommendedName>
</protein>
<evidence type="ECO:0000259" key="8">
    <source>
        <dbReference type="Pfam" id="PF04239"/>
    </source>
</evidence>
<accession>A0A2W6NBC9</accession>